<sequence>MAKGNLLPYVFPMALIVLAACMLTLKGLEEQGRLGRSFGKVTIRDQPPSNTIQKIIAVKDGIRDVEYFLQNPNATLLKLRTILLAGQPQITTEVALVFLTSATILLIIPFKYVLCDLFTRELEFRREMVKRFLSFLKERWLTVTPLTHTRPGYESNTVKLLHLSRLISSDPTCETLTR</sequence>
<accession>A0A6A2XTP4</accession>
<dbReference type="PANTHER" id="PTHR31860">
    <property type="entry name" value="HEAT-INDUCIBLE TRANSCRIPTION REPRESSOR (DUF639)-RELATED"/>
    <property type="match status" value="1"/>
</dbReference>
<dbReference type="InterPro" id="IPR006927">
    <property type="entry name" value="DUF639"/>
</dbReference>
<organism evidence="2 3">
    <name type="scientific">Hibiscus syriacus</name>
    <name type="common">Rose of Sharon</name>
    <dbReference type="NCBI Taxonomy" id="106335"/>
    <lineage>
        <taxon>Eukaryota</taxon>
        <taxon>Viridiplantae</taxon>
        <taxon>Streptophyta</taxon>
        <taxon>Embryophyta</taxon>
        <taxon>Tracheophyta</taxon>
        <taxon>Spermatophyta</taxon>
        <taxon>Magnoliopsida</taxon>
        <taxon>eudicotyledons</taxon>
        <taxon>Gunneridae</taxon>
        <taxon>Pentapetalae</taxon>
        <taxon>rosids</taxon>
        <taxon>malvids</taxon>
        <taxon>Malvales</taxon>
        <taxon>Malvaceae</taxon>
        <taxon>Malvoideae</taxon>
        <taxon>Hibiscus</taxon>
    </lineage>
</organism>
<dbReference type="AlphaFoldDB" id="A0A6A2XTP4"/>
<dbReference type="EMBL" id="VEPZ02001515">
    <property type="protein sequence ID" value="KAE8670205.1"/>
    <property type="molecule type" value="Genomic_DNA"/>
</dbReference>
<feature type="transmembrane region" description="Helical" evidence="1">
    <location>
        <begin position="6"/>
        <end position="25"/>
    </location>
</feature>
<evidence type="ECO:0000256" key="1">
    <source>
        <dbReference type="SAM" id="Phobius"/>
    </source>
</evidence>
<keyword evidence="1" id="KW-1133">Transmembrane helix</keyword>
<keyword evidence="1" id="KW-0812">Transmembrane</keyword>
<gene>
    <name evidence="2" type="ORF">F3Y22_tig00112205pilonHSYRG00063</name>
</gene>
<dbReference type="Pfam" id="PF04842">
    <property type="entry name" value="DUF639"/>
    <property type="match status" value="1"/>
</dbReference>
<dbReference type="PANTHER" id="PTHR31860:SF3">
    <property type="entry name" value="PROTEIN, PUTATIVE (DUF639)-RELATED"/>
    <property type="match status" value="1"/>
</dbReference>
<keyword evidence="1" id="KW-0472">Membrane</keyword>
<keyword evidence="3" id="KW-1185">Reference proteome</keyword>
<dbReference type="Proteomes" id="UP000436088">
    <property type="component" value="Unassembled WGS sequence"/>
</dbReference>
<reference evidence="2" key="1">
    <citation type="submission" date="2019-09" db="EMBL/GenBank/DDBJ databases">
        <title>Draft genome information of white flower Hibiscus syriacus.</title>
        <authorList>
            <person name="Kim Y.-M."/>
        </authorList>
    </citation>
    <scope>NUCLEOTIDE SEQUENCE [LARGE SCALE GENOMIC DNA]</scope>
    <source>
        <strain evidence="2">YM2019G1</strain>
    </source>
</reference>
<feature type="transmembrane region" description="Helical" evidence="1">
    <location>
        <begin position="94"/>
        <end position="114"/>
    </location>
</feature>
<comment type="caution">
    <text evidence="2">The sequence shown here is derived from an EMBL/GenBank/DDBJ whole genome shotgun (WGS) entry which is preliminary data.</text>
</comment>
<evidence type="ECO:0000313" key="3">
    <source>
        <dbReference type="Proteomes" id="UP000436088"/>
    </source>
</evidence>
<proteinExistence type="predicted"/>
<protein>
    <submittedName>
        <fullName evidence="2">Uncharacterized protein</fullName>
    </submittedName>
</protein>
<dbReference type="PROSITE" id="PS51257">
    <property type="entry name" value="PROKAR_LIPOPROTEIN"/>
    <property type="match status" value="1"/>
</dbReference>
<evidence type="ECO:0000313" key="2">
    <source>
        <dbReference type="EMBL" id="KAE8670205.1"/>
    </source>
</evidence>
<name>A0A6A2XTP4_HIBSY</name>